<protein>
    <submittedName>
        <fullName evidence="1">Uncharacterized protein</fullName>
    </submittedName>
</protein>
<dbReference type="EMBL" id="CP087164">
    <property type="protein sequence ID" value="UGS34535.1"/>
    <property type="molecule type" value="Genomic_DNA"/>
</dbReference>
<dbReference type="KEGG" id="sbae:DSM104329_00913"/>
<dbReference type="RefSeq" id="WP_259314206.1">
    <property type="nucleotide sequence ID" value="NZ_CP087164.1"/>
</dbReference>
<proteinExistence type="predicted"/>
<organism evidence="1 2">
    <name type="scientific">Capillimicrobium parvum</name>
    <dbReference type="NCBI Taxonomy" id="2884022"/>
    <lineage>
        <taxon>Bacteria</taxon>
        <taxon>Bacillati</taxon>
        <taxon>Actinomycetota</taxon>
        <taxon>Thermoleophilia</taxon>
        <taxon>Solirubrobacterales</taxon>
        <taxon>Capillimicrobiaceae</taxon>
        <taxon>Capillimicrobium</taxon>
    </lineage>
</organism>
<reference evidence="1" key="1">
    <citation type="journal article" date="2022" name="Int. J. Syst. Evol. Microbiol.">
        <title>Pseudomonas aegrilactucae sp. nov. and Pseudomonas morbosilactucae sp. nov., pathogens causing bacterial rot of lettuce in Japan.</title>
        <authorList>
            <person name="Sawada H."/>
            <person name="Fujikawa T."/>
            <person name="Satou M."/>
        </authorList>
    </citation>
    <scope>NUCLEOTIDE SEQUENCE</scope>
    <source>
        <strain evidence="1">0166_1</strain>
    </source>
</reference>
<dbReference type="Proteomes" id="UP001162834">
    <property type="component" value="Chromosome"/>
</dbReference>
<accession>A0A9E6XU62</accession>
<evidence type="ECO:0000313" key="1">
    <source>
        <dbReference type="EMBL" id="UGS34535.1"/>
    </source>
</evidence>
<dbReference type="AlphaFoldDB" id="A0A9E6XU62"/>
<name>A0A9E6XU62_9ACTN</name>
<evidence type="ECO:0000313" key="2">
    <source>
        <dbReference type="Proteomes" id="UP001162834"/>
    </source>
</evidence>
<gene>
    <name evidence="1" type="ORF">DSM104329_00913</name>
</gene>
<sequence>MLADRLAELFDEFGLCLISATESTGPDTWRTTTVRDASILDESENALVTIIEEGGL</sequence>
<keyword evidence="2" id="KW-1185">Reference proteome</keyword>